<name>A0A9J6PW92_9ENTR</name>
<proteinExistence type="predicted"/>
<protein>
    <submittedName>
        <fullName evidence="1">Shiga toxin A subunit</fullName>
    </submittedName>
</protein>
<evidence type="ECO:0000313" key="2">
    <source>
        <dbReference type="Proteomes" id="UP001063816"/>
    </source>
</evidence>
<comment type="caution">
    <text evidence="1">The sequence shown here is derived from an EMBL/GenBank/DDBJ whole genome shotgun (WGS) entry which is preliminary data.</text>
</comment>
<dbReference type="AlphaFoldDB" id="A0A9J6PW92"/>
<reference evidence="1" key="1">
    <citation type="submission" date="2022-05" db="EMBL/GenBank/DDBJ databases">
        <title>Description of a novel species of Leclercia; Leclercia tamurae and the Proposal for a Novel Genus Silvania gen. nov. Containing Two Novel Species Silvania hatchlandensis sp. nov. and Silvania confinis sp. nov. Isolated from the Rhizosphere of Oak.</title>
        <authorList>
            <person name="Maddock D.W."/>
            <person name="Brady C.L."/>
            <person name="Denman S."/>
            <person name="Arnold D."/>
        </authorList>
    </citation>
    <scope>NUCLEOTIDE SEQUENCE</scope>
    <source>
        <strain evidence="1">H19S6</strain>
    </source>
</reference>
<accession>A0A9J6PW92</accession>
<dbReference type="RefSeq" id="WP_271280653.1">
    <property type="nucleotide sequence ID" value="NZ_JAMGZK010000032.1"/>
</dbReference>
<keyword evidence="2" id="KW-1185">Reference proteome</keyword>
<dbReference type="EMBL" id="JAMGZK010000032">
    <property type="protein sequence ID" value="MCU6662857.1"/>
    <property type="molecule type" value="Genomic_DNA"/>
</dbReference>
<gene>
    <name evidence="1" type="ORF">M8014_00610</name>
</gene>
<dbReference type="Proteomes" id="UP001063816">
    <property type="component" value="Unassembled WGS sequence"/>
</dbReference>
<evidence type="ECO:0000313" key="1">
    <source>
        <dbReference type="EMBL" id="MCU6662857.1"/>
    </source>
</evidence>
<sequence length="117" mass="13382">METTLFNAISRDFKIDTSKILRNKTTIEIIDTTPISKIYAASLAKIDYDSALAQDKSTISESAYFDSYYEKSAHSLTAKYTYINKEMKKDVFIASSLINKEECSVRFNGYITLSREF</sequence>
<organism evidence="1 2">
    <name type="scientific">Silvania hatchlandensis</name>
    <dbReference type="NCBI Taxonomy" id="2926469"/>
    <lineage>
        <taxon>Bacteria</taxon>
        <taxon>Pseudomonadati</taxon>
        <taxon>Pseudomonadota</taxon>
        <taxon>Gammaproteobacteria</taxon>
        <taxon>Enterobacterales</taxon>
        <taxon>Enterobacteriaceae</taxon>
        <taxon>Silvania</taxon>
    </lineage>
</organism>